<feature type="transmembrane region" description="Helical" evidence="7">
    <location>
        <begin position="47"/>
        <end position="66"/>
    </location>
</feature>
<dbReference type="Proteomes" id="UP000677082">
    <property type="component" value="Unassembled WGS sequence"/>
</dbReference>
<feature type="domain" description="Cation/H+ exchanger transmembrane" evidence="8">
    <location>
        <begin position="31"/>
        <end position="416"/>
    </location>
</feature>
<dbReference type="PANTHER" id="PTHR32468">
    <property type="entry name" value="CATION/H + ANTIPORTER"/>
    <property type="match status" value="1"/>
</dbReference>
<evidence type="ECO:0000313" key="9">
    <source>
        <dbReference type="EMBL" id="GIM92594.1"/>
    </source>
</evidence>
<proteinExistence type="predicted"/>
<organism evidence="9 10">
    <name type="scientific">Paractinoplanes toevensis</name>
    <dbReference type="NCBI Taxonomy" id="571911"/>
    <lineage>
        <taxon>Bacteria</taxon>
        <taxon>Bacillati</taxon>
        <taxon>Actinomycetota</taxon>
        <taxon>Actinomycetes</taxon>
        <taxon>Micromonosporales</taxon>
        <taxon>Micromonosporaceae</taxon>
        <taxon>Paractinoplanes</taxon>
    </lineage>
</organism>
<dbReference type="InterPro" id="IPR050794">
    <property type="entry name" value="CPA2_transporter"/>
</dbReference>
<feature type="transmembrane region" description="Helical" evidence="7">
    <location>
        <begin position="276"/>
        <end position="293"/>
    </location>
</feature>
<dbReference type="InterPro" id="IPR038770">
    <property type="entry name" value="Na+/solute_symporter_sf"/>
</dbReference>
<evidence type="ECO:0000256" key="6">
    <source>
        <dbReference type="ARBA" id="ARBA00023136"/>
    </source>
</evidence>
<dbReference type="Pfam" id="PF00999">
    <property type="entry name" value="Na_H_Exchanger"/>
    <property type="match status" value="1"/>
</dbReference>
<evidence type="ECO:0000259" key="8">
    <source>
        <dbReference type="Pfam" id="PF00999"/>
    </source>
</evidence>
<accession>A0A919TEB5</accession>
<evidence type="ECO:0000256" key="4">
    <source>
        <dbReference type="ARBA" id="ARBA00022989"/>
    </source>
</evidence>
<feature type="transmembrane region" description="Helical" evidence="7">
    <location>
        <begin position="149"/>
        <end position="168"/>
    </location>
</feature>
<evidence type="ECO:0000256" key="3">
    <source>
        <dbReference type="ARBA" id="ARBA00022692"/>
    </source>
</evidence>
<dbReference type="AlphaFoldDB" id="A0A919TEB5"/>
<feature type="transmembrane region" description="Helical" evidence="7">
    <location>
        <begin position="394"/>
        <end position="414"/>
    </location>
</feature>
<feature type="transmembrane region" description="Helical" evidence="7">
    <location>
        <begin position="331"/>
        <end position="353"/>
    </location>
</feature>
<keyword evidence="3 7" id="KW-0812">Transmembrane</keyword>
<protein>
    <recommendedName>
        <fullName evidence="8">Cation/H+ exchanger transmembrane domain-containing protein</fullName>
    </recommendedName>
</protein>
<keyword evidence="5" id="KW-0406">Ion transport</keyword>
<dbReference type="RefSeq" id="WP_213008455.1">
    <property type="nucleotide sequence ID" value="NZ_BOQN01000058.1"/>
</dbReference>
<feature type="transmembrane region" description="Helical" evidence="7">
    <location>
        <begin position="86"/>
        <end position="109"/>
    </location>
</feature>
<keyword evidence="6 7" id="KW-0472">Membrane</keyword>
<feature type="transmembrane region" description="Helical" evidence="7">
    <location>
        <begin position="251"/>
        <end position="270"/>
    </location>
</feature>
<feature type="transmembrane region" description="Helical" evidence="7">
    <location>
        <begin position="224"/>
        <end position="242"/>
    </location>
</feature>
<dbReference type="GO" id="GO:0016020">
    <property type="term" value="C:membrane"/>
    <property type="evidence" value="ECO:0007669"/>
    <property type="project" value="UniProtKB-SubCell"/>
</dbReference>
<evidence type="ECO:0000313" key="10">
    <source>
        <dbReference type="Proteomes" id="UP000677082"/>
    </source>
</evidence>
<comment type="caution">
    <text evidence="9">The sequence shown here is derived from an EMBL/GenBank/DDBJ whole genome shotgun (WGS) entry which is preliminary data.</text>
</comment>
<feature type="transmembrane region" description="Helical" evidence="7">
    <location>
        <begin position="194"/>
        <end position="218"/>
    </location>
</feature>
<comment type="subcellular location">
    <subcellularLocation>
        <location evidence="1">Membrane</location>
        <topology evidence="1">Multi-pass membrane protein</topology>
    </subcellularLocation>
</comment>
<evidence type="ECO:0000256" key="7">
    <source>
        <dbReference type="SAM" id="Phobius"/>
    </source>
</evidence>
<name>A0A919TEB5_9ACTN</name>
<dbReference type="PANTHER" id="PTHR32468:SF0">
    <property type="entry name" value="K(+)_H(+) ANTIPORTER 1"/>
    <property type="match status" value="1"/>
</dbReference>
<keyword evidence="2" id="KW-0813">Transport</keyword>
<sequence>MIISAVHPPVGLLAPESALNLLLQVAVLLALALVLGRLAVRAGLPAIVGELCAGVVAGPSVLGHLAPALWNRLFPQVSEQFHLLDAIGQVGVILLVGLTGMEMDLGLVLRRGTTALRIGGFGLIVPLGLGVALGLVLPAALRGTHVDRWSFVLFMGVTMCVSAIPVIAKTLGEMGLTHRNVGQLTLAASTIDDIVGWLLLSIVSAMVTAGISGGALALTLARPWLLIAGAVLVVPLLARLVRRFDRRPGDVVPTTTGVVTILVATAAAAQALKLEAVFGAFVAGILIGTFGRIDPRRLAPLRTVVMAVLAPLFFATAGLRMDVASLATLPVALAGLAVLLVAIAGKLGGVYAGARLSRLSPAESLAIGAGLNARGVIEIIVALTGLRLGVLTPAAYTIVVLVAIATSVMAPPLLRVTMRHVDESAEEVLRAQNRGITDPAMRS</sequence>
<evidence type="ECO:0000256" key="2">
    <source>
        <dbReference type="ARBA" id="ARBA00022448"/>
    </source>
</evidence>
<feature type="transmembrane region" description="Helical" evidence="7">
    <location>
        <begin position="300"/>
        <end position="319"/>
    </location>
</feature>
<evidence type="ECO:0000256" key="1">
    <source>
        <dbReference type="ARBA" id="ARBA00004141"/>
    </source>
</evidence>
<feature type="transmembrane region" description="Helical" evidence="7">
    <location>
        <begin position="116"/>
        <end position="137"/>
    </location>
</feature>
<keyword evidence="10" id="KW-1185">Reference proteome</keyword>
<dbReference type="InterPro" id="IPR006153">
    <property type="entry name" value="Cation/H_exchanger_TM"/>
</dbReference>
<gene>
    <name evidence="9" type="ORF">Ato02nite_043870</name>
</gene>
<dbReference type="GO" id="GO:0015297">
    <property type="term" value="F:antiporter activity"/>
    <property type="evidence" value="ECO:0007669"/>
    <property type="project" value="InterPro"/>
</dbReference>
<reference evidence="9 10" key="1">
    <citation type="submission" date="2021-03" db="EMBL/GenBank/DDBJ databases">
        <title>Whole genome shotgun sequence of Actinoplanes toevensis NBRC 105298.</title>
        <authorList>
            <person name="Komaki H."/>
            <person name="Tamura T."/>
        </authorList>
    </citation>
    <scope>NUCLEOTIDE SEQUENCE [LARGE SCALE GENOMIC DNA]</scope>
    <source>
        <strain evidence="9 10">NBRC 105298</strain>
    </source>
</reference>
<keyword evidence="4 7" id="KW-1133">Transmembrane helix</keyword>
<dbReference type="EMBL" id="BOQN01000058">
    <property type="protein sequence ID" value="GIM92594.1"/>
    <property type="molecule type" value="Genomic_DNA"/>
</dbReference>
<dbReference type="Gene3D" id="1.20.1530.20">
    <property type="match status" value="1"/>
</dbReference>
<evidence type="ECO:0000256" key="5">
    <source>
        <dbReference type="ARBA" id="ARBA00023065"/>
    </source>
</evidence>
<dbReference type="GO" id="GO:1902600">
    <property type="term" value="P:proton transmembrane transport"/>
    <property type="evidence" value="ECO:0007669"/>
    <property type="project" value="InterPro"/>
</dbReference>
<feature type="transmembrane region" description="Helical" evidence="7">
    <location>
        <begin position="21"/>
        <end position="40"/>
    </location>
</feature>